<feature type="transmembrane region" description="Helical" evidence="9">
    <location>
        <begin position="86"/>
        <end position="106"/>
    </location>
</feature>
<keyword evidence="7" id="KW-0012">Acyltransferase</keyword>
<keyword evidence="2" id="KW-1003">Cell membrane</keyword>
<feature type="region of interest" description="Disordered" evidence="8">
    <location>
        <begin position="416"/>
        <end position="453"/>
    </location>
</feature>
<feature type="region of interest" description="Disordered" evidence="8">
    <location>
        <begin position="619"/>
        <end position="662"/>
    </location>
</feature>
<dbReference type="Pfam" id="PF01757">
    <property type="entry name" value="Acyl_transf_3"/>
    <property type="match status" value="1"/>
</dbReference>
<protein>
    <submittedName>
        <fullName evidence="11">Acetyltransferase</fullName>
    </submittedName>
</protein>
<dbReference type="CDD" id="cd01840">
    <property type="entry name" value="SGNH_hydrolase_yrhL_like"/>
    <property type="match status" value="1"/>
</dbReference>
<feature type="transmembrane region" description="Helical" evidence="9">
    <location>
        <begin position="336"/>
        <end position="356"/>
    </location>
</feature>
<evidence type="ECO:0000256" key="1">
    <source>
        <dbReference type="ARBA" id="ARBA00004651"/>
    </source>
</evidence>
<keyword evidence="12" id="KW-1185">Reference proteome</keyword>
<dbReference type="PANTHER" id="PTHR23028">
    <property type="entry name" value="ACETYLTRANSFERASE"/>
    <property type="match status" value="1"/>
</dbReference>
<name>A0ABY4IC36_9MICO</name>
<feature type="compositionally biased region" description="Basic and acidic residues" evidence="8">
    <location>
        <begin position="643"/>
        <end position="653"/>
    </location>
</feature>
<dbReference type="Gene3D" id="3.40.50.1110">
    <property type="entry name" value="SGNH hydrolase"/>
    <property type="match status" value="1"/>
</dbReference>
<feature type="domain" description="Acyltransferase 3" evidence="10">
    <location>
        <begin position="20"/>
        <end position="352"/>
    </location>
</feature>
<dbReference type="EMBL" id="CP078076">
    <property type="protein sequence ID" value="UPL09865.1"/>
    <property type="molecule type" value="Genomic_DNA"/>
</dbReference>
<feature type="transmembrane region" description="Helical" evidence="9">
    <location>
        <begin position="214"/>
        <end position="231"/>
    </location>
</feature>
<organism evidence="11 12">
    <name type="scientific">Microbacterium sufflavum</name>
    <dbReference type="NCBI Taxonomy" id="2851649"/>
    <lineage>
        <taxon>Bacteria</taxon>
        <taxon>Bacillati</taxon>
        <taxon>Actinomycetota</taxon>
        <taxon>Actinomycetes</taxon>
        <taxon>Micrococcales</taxon>
        <taxon>Microbacteriaceae</taxon>
        <taxon>Microbacterium</taxon>
    </lineage>
</organism>
<evidence type="ECO:0000256" key="2">
    <source>
        <dbReference type="ARBA" id="ARBA00022475"/>
    </source>
</evidence>
<comment type="subcellular location">
    <subcellularLocation>
        <location evidence="1">Cell membrane</location>
        <topology evidence="1">Multi-pass membrane protein</topology>
    </subcellularLocation>
</comment>
<feature type="transmembrane region" description="Helical" evidence="9">
    <location>
        <begin position="312"/>
        <end position="330"/>
    </location>
</feature>
<keyword evidence="6 9" id="KW-0472">Membrane</keyword>
<dbReference type="SUPFAM" id="SSF52266">
    <property type="entry name" value="SGNH hydrolase"/>
    <property type="match status" value="1"/>
</dbReference>
<reference evidence="11 12" key="1">
    <citation type="submission" date="2021-06" db="EMBL/GenBank/DDBJ databases">
        <title>Genome-based taxonomic framework of Microbacterium strains isolated from marine environment, the description of four new species and reclassification of four preexisting species.</title>
        <authorList>
            <person name="Lee S.D."/>
            <person name="Kim S.-M."/>
            <person name="Byeon Y.-S."/>
            <person name="Yang H.L."/>
            <person name="Kim I.S."/>
        </authorList>
    </citation>
    <scope>NUCLEOTIDE SEQUENCE [LARGE SCALE GENOMIC DNA]</scope>
    <source>
        <strain evidence="11 12">SSW1-51</strain>
    </source>
</reference>
<dbReference type="Proteomes" id="UP000831467">
    <property type="component" value="Chromosome"/>
</dbReference>
<sequence>MPFLASSSAASASPSSRVSGLTGLRSLAVVAVLGYHLLPAAVPGGLIGVDVFFVVSGFIVTRLLLRERARTGRVSLGAFWARRARRILPALALVLAVCIPLAFLVAPHLLSGIRRQLIGALTFSSNWLAIAADGDYFQADQPDLFTNLWSLAVEEQFYLIWPLLLVLLLVVVRWRRRAVVVLALVLAVLSAGAMVLLSAPPLGSPTRAYFGTDTHAFGLLLGVALAVGMGAGEVRMATGRRAVARTALGVASLGVLVALAVVLSDASPAAAHGGLALASLAALGLIWSAATVPPLGRVLDAAPLSWLGERSYAVYLWHWPLLLILGATPLAAQPLLVAVVTAALSILVAALSYAFVEAPFRRGLRVHPPLPRRHVVLPALVVGVLAVASAGIAIGHDDASAAEALVERGREAIAHAAPAPAASPQTGSGADSGPTPSPSPSPTSTAATPPPILGTDITAVGDSVMLAAAPELQNALPGIAIDAQVSRSMWPATGILSSLANDGALRPTVVVGLATNGGVDPDLLADILGIVGPDRTLVFVNAHAQRSWIPGGNATLADFAAAYPNVTVADWDGAITPYPDDLAGDGIHPQPAGGDIYAAVVTGAIAQAHLDEAQAADAAAKAAADAAREAAKAAKKPAAGTARPDDTQHDDSHAVPTPTPTP</sequence>
<dbReference type="InterPro" id="IPR002656">
    <property type="entry name" value="Acyl_transf_3_dom"/>
</dbReference>
<evidence type="ECO:0000313" key="11">
    <source>
        <dbReference type="EMBL" id="UPL09865.1"/>
    </source>
</evidence>
<dbReference type="PANTHER" id="PTHR23028:SF53">
    <property type="entry name" value="ACYL_TRANSF_3 DOMAIN-CONTAINING PROTEIN"/>
    <property type="match status" value="1"/>
</dbReference>
<evidence type="ECO:0000313" key="12">
    <source>
        <dbReference type="Proteomes" id="UP000831467"/>
    </source>
</evidence>
<accession>A0ABY4IC36</accession>
<feature type="transmembrane region" description="Helical" evidence="9">
    <location>
        <begin position="376"/>
        <end position="395"/>
    </location>
</feature>
<keyword evidence="4 9" id="KW-0812">Transmembrane</keyword>
<evidence type="ECO:0000256" key="3">
    <source>
        <dbReference type="ARBA" id="ARBA00022679"/>
    </source>
</evidence>
<dbReference type="InterPro" id="IPR036514">
    <property type="entry name" value="SGNH_hydro_sf"/>
</dbReference>
<keyword evidence="5 9" id="KW-1133">Transmembrane helix</keyword>
<proteinExistence type="predicted"/>
<dbReference type="InterPro" id="IPR050879">
    <property type="entry name" value="Acyltransferase_3"/>
</dbReference>
<evidence type="ECO:0000256" key="6">
    <source>
        <dbReference type="ARBA" id="ARBA00023136"/>
    </source>
</evidence>
<evidence type="ECO:0000256" key="8">
    <source>
        <dbReference type="SAM" id="MobiDB-lite"/>
    </source>
</evidence>
<evidence type="ECO:0000256" key="4">
    <source>
        <dbReference type="ARBA" id="ARBA00022692"/>
    </source>
</evidence>
<feature type="transmembrane region" description="Helical" evidence="9">
    <location>
        <begin position="179"/>
        <end position="202"/>
    </location>
</feature>
<feature type="transmembrane region" description="Helical" evidence="9">
    <location>
        <begin position="156"/>
        <end position="172"/>
    </location>
</feature>
<gene>
    <name evidence="11" type="ORF">KV394_01530</name>
</gene>
<evidence type="ECO:0000256" key="7">
    <source>
        <dbReference type="ARBA" id="ARBA00023315"/>
    </source>
</evidence>
<feature type="transmembrane region" description="Helical" evidence="9">
    <location>
        <begin position="243"/>
        <end position="263"/>
    </location>
</feature>
<feature type="transmembrane region" description="Helical" evidence="9">
    <location>
        <begin position="269"/>
        <end position="292"/>
    </location>
</feature>
<evidence type="ECO:0000256" key="5">
    <source>
        <dbReference type="ARBA" id="ARBA00022989"/>
    </source>
</evidence>
<feature type="compositionally biased region" description="Low complexity" evidence="8">
    <location>
        <begin position="416"/>
        <end position="434"/>
    </location>
</feature>
<dbReference type="RefSeq" id="WP_247982108.1">
    <property type="nucleotide sequence ID" value="NZ_CP078076.1"/>
</dbReference>
<keyword evidence="3" id="KW-0808">Transferase</keyword>
<evidence type="ECO:0000256" key="9">
    <source>
        <dbReference type="SAM" id="Phobius"/>
    </source>
</evidence>
<evidence type="ECO:0000259" key="10">
    <source>
        <dbReference type="Pfam" id="PF01757"/>
    </source>
</evidence>
<feature type="transmembrane region" description="Helical" evidence="9">
    <location>
        <begin position="44"/>
        <end position="65"/>
    </location>
</feature>